<evidence type="ECO:0000313" key="1">
    <source>
        <dbReference type="EMBL" id="VDL97159.1"/>
    </source>
</evidence>
<keyword evidence="2" id="KW-1185">Reference proteome</keyword>
<dbReference type="WBParaSite" id="SSLN_0001119501-mRNA-1">
    <property type="protein sequence ID" value="SSLN_0001119501-mRNA-1"/>
    <property type="gene ID" value="SSLN_0001119501"/>
</dbReference>
<evidence type="ECO:0000313" key="2">
    <source>
        <dbReference type="Proteomes" id="UP000275846"/>
    </source>
</evidence>
<reference evidence="3" key="1">
    <citation type="submission" date="2016-06" db="UniProtKB">
        <authorList>
            <consortium name="WormBaseParasite"/>
        </authorList>
    </citation>
    <scope>IDENTIFICATION</scope>
</reference>
<protein>
    <submittedName>
        <fullName evidence="3">CRAL-TRIO domain-containing protein</fullName>
    </submittedName>
</protein>
<dbReference type="AlphaFoldDB" id="A0A183T2S6"/>
<dbReference type="EMBL" id="UYSU01036083">
    <property type="protein sequence ID" value="VDL97159.1"/>
    <property type="molecule type" value="Genomic_DNA"/>
</dbReference>
<accession>A0A183T2S6</accession>
<proteinExistence type="predicted"/>
<organism evidence="3">
    <name type="scientific">Schistocephalus solidus</name>
    <name type="common">Tapeworm</name>
    <dbReference type="NCBI Taxonomy" id="70667"/>
    <lineage>
        <taxon>Eukaryota</taxon>
        <taxon>Metazoa</taxon>
        <taxon>Spiralia</taxon>
        <taxon>Lophotrochozoa</taxon>
        <taxon>Platyhelminthes</taxon>
        <taxon>Cestoda</taxon>
        <taxon>Eucestoda</taxon>
        <taxon>Diphyllobothriidea</taxon>
        <taxon>Diphyllobothriidae</taxon>
        <taxon>Schistocephalus</taxon>
    </lineage>
</organism>
<name>A0A183T2S6_SCHSO</name>
<gene>
    <name evidence="1" type="ORF">SSLN_LOCUS10774</name>
</gene>
<sequence>MARRTTASSYLRWGSVQKEMNNFFVSIRAIYGPQIEGTASLLSYDVTTLFMVKFQILKRWAKHFISIIKPLFKISDIANVWLPKVERNDDLDLSRLSEKQSELYGSSPVGSAIIRRNPS</sequence>
<dbReference type="Proteomes" id="UP000275846">
    <property type="component" value="Unassembled WGS sequence"/>
</dbReference>
<reference evidence="1 2" key="2">
    <citation type="submission" date="2018-11" db="EMBL/GenBank/DDBJ databases">
        <authorList>
            <consortium name="Pathogen Informatics"/>
        </authorList>
    </citation>
    <scope>NUCLEOTIDE SEQUENCE [LARGE SCALE GENOMIC DNA]</scope>
    <source>
        <strain evidence="1 2">NST_G2</strain>
    </source>
</reference>
<evidence type="ECO:0000313" key="3">
    <source>
        <dbReference type="WBParaSite" id="SSLN_0001119501-mRNA-1"/>
    </source>
</evidence>